<dbReference type="Pfam" id="PF08448">
    <property type="entry name" value="PAS_4"/>
    <property type="match status" value="1"/>
</dbReference>
<proteinExistence type="predicted"/>
<evidence type="ECO:0000256" key="5">
    <source>
        <dbReference type="ARBA" id="ARBA00022741"/>
    </source>
</evidence>
<dbReference type="InterPro" id="IPR036890">
    <property type="entry name" value="HATPase_C_sf"/>
</dbReference>
<comment type="caution">
    <text evidence="9">The sequence shown here is derived from an EMBL/GenBank/DDBJ whole genome shotgun (WGS) entry which is preliminary data.</text>
</comment>
<evidence type="ECO:0000256" key="2">
    <source>
        <dbReference type="ARBA" id="ARBA00012438"/>
    </source>
</evidence>
<dbReference type="Pfam" id="PF02518">
    <property type="entry name" value="HATPase_c"/>
    <property type="match status" value="1"/>
</dbReference>
<keyword evidence="10" id="KW-1185">Reference proteome</keyword>
<dbReference type="EC" id="2.7.13.3" evidence="2"/>
<evidence type="ECO:0000256" key="4">
    <source>
        <dbReference type="ARBA" id="ARBA00022679"/>
    </source>
</evidence>
<protein>
    <recommendedName>
        <fullName evidence="2">histidine kinase</fullName>
        <ecNumber evidence="2">2.7.13.3</ecNumber>
    </recommendedName>
</protein>
<dbReference type="SMART" id="SM00387">
    <property type="entry name" value="HATPase_c"/>
    <property type="match status" value="1"/>
</dbReference>
<evidence type="ECO:0000313" key="10">
    <source>
        <dbReference type="Proteomes" id="UP001195422"/>
    </source>
</evidence>
<keyword evidence="6 9" id="KW-0418">Kinase</keyword>
<evidence type="ECO:0000256" key="1">
    <source>
        <dbReference type="ARBA" id="ARBA00000085"/>
    </source>
</evidence>
<dbReference type="InterPro" id="IPR000014">
    <property type="entry name" value="PAS"/>
</dbReference>
<comment type="catalytic activity">
    <reaction evidence="1">
        <text>ATP + protein L-histidine = ADP + protein N-phospho-L-histidine.</text>
        <dbReference type="EC" id="2.7.13.3"/>
    </reaction>
</comment>
<accession>A0ABS4XUC7</accession>
<dbReference type="Pfam" id="PF07568">
    <property type="entry name" value="HisKA_2"/>
    <property type="match status" value="1"/>
</dbReference>
<dbReference type="SUPFAM" id="SSF55785">
    <property type="entry name" value="PYP-like sensor domain (PAS domain)"/>
    <property type="match status" value="1"/>
</dbReference>
<dbReference type="PROSITE" id="PS50109">
    <property type="entry name" value="HIS_KIN"/>
    <property type="match status" value="1"/>
</dbReference>
<evidence type="ECO:0000256" key="3">
    <source>
        <dbReference type="ARBA" id="ARBA00022553"/>
    </source>
</evidence>
<dbReference type="Gene3D" id="3.30.565.10">
    <property type="entry name" value="Histidine kinase-like ATPase, C-terminal domain"/>
    <property type="match status" value="1"/>
</dbReference>
<organism evidence="9 10">
    <name type="scientific">Glutamicibacter protophormiae</name>
    <name type="common">Brevibacterium protophormiae</name>
    <dbReference type="NCBI Taxonomy" id="37930"/>
    <lineage>
        <taxon>Bacteria</taxon>
        <taxon>Bacillati</taxon>
        <taxon>Actinomycetota</taxon>
        <taxon>Actinomycetes</taxon>
        <taxon>Micrococcales</taxon>
        <taxon>Micrococcaceae</taxon>
        <taxon>Glutamicibacter</taxon>
    </lineage>
</organism>
<gene>
    <name evidence="9" type="ORF">JOF39_003202</name>
</gene>
<dbReference type="InterPro" id="IPR011495">
    <property type="entry name" value="Sig_transdc_His_kin_sub2_dim/P"/>
</dbReference>
<dbReference type="InterPro" id="IPR035965">
    <property type="entry name" value="PAS-like_dom_sf"/>
</dbReference>
<keyword evidence="3" id="KW-0597">Phosphoprotein</keyword>
<keyword evidence="5" id="KW-0547">Nucleotide-binding</keyword>
<dbReference type="Gene3D" id="3.30.450.280">
    <property type="entry name" value="GAF domain"/>
    <property type="match status" value="1"/>
</dbReference>
<dbReference type="InterPro" id="IPR003594">
    <property type="entry name" value="HATPase_dom"/>
</dbReference>
<dbReference type="InterPro" id="IPR022066">
    <property type="entry name" value="PdtaS_GAF"/>
</dbReference>
<dbReference type="Pfam" id="PF12282">
    <property type="entry name" value="GAF_PdtaS"/>
    <property type="match status" value="1"/>
</dbReference>
<dbReference type="GO" id="GO:0016301">
    <property type="term" value="F:kinase activity"/>
    <property type="evidence" value="ECO:0007669"/>
    <property type="project" value="UniProtKB-KW"/>
</dbReference>
<dbReference type="SUPFAM" id="SSF55874">
    <property type="entry name" value="ATPase domain of HSP90 chaperone/DNA topoisomerase II/histidine kinase"/>
    <property type="match status" value="1"/>
</dbReference>
<evidence type="ECO:0000313" key="9">
    <source>
        <dbReference type="EMBL" id="MBP2400121.1"/>
    </source>
</evidence>
<feature type="domain" description="Histidine kinase" evidence="8">
    <location>
        <begin position="295"/>
        <end position="490"/>
    </location>
</feature>
<evidence type="ECO:0000259" key="8">
    <source>
        <dbReference type="PROSITE" id="PS50109"/>
    </source>
</evidence>
<dbReference type="EMBL" id="JAGIOJ010000001">
    <property type="protein sequence ID" value="MBP2400121.1"/>
    <property type="molecule type" value="Genomic_DNA"/>
</dbReference>
<name>A0ABS4XUC7_GLUPR</name>
<dbReference type="Gene3D" id="3.30.450.20">
    <property type="entry name" value="PAS domain"/>
    <property type="match status" value="1"/>
</dbReference>
<keyword evidence="4" id="KW-0808">Transferase</keyword>
<dbReference type="InterPro" id="IPR013656">
    <property type="entry name" value="PAS_4"/>
</dbReference>
<reference evidence="9 10" key="1">
    <citation type="submission" date="2021-03" db="EMBL/GenBank/DDBJ databases">
        <title>Sequencing the genomes of 1000 actinobacteria strains.</title>
        <authorList>
            <person name="Klenk H.-P."/>
        </authorList>
    </citation>
    <scope>NUCLEOTIDE SEQUENCE [LARGE SCALE GENOMIC DNA]</scope>
    <source>
        <strain evidence="9 10">DSM 20168</strain>
    </source>
</reference>
<evidence type="ECO:0000256" key="7">
    <source>
        <dbReference type="ARBA" id="ARBA00022840"/>
    </source>
</evidence>
<sequence length="496" mass="55405">MALITEDLRHKADLGPGDEDWLHLLVGDWQLVSDLAFADLVLWFPTGDGSYVALAHVRPSTSHTTFHTDFVGERIRKDLRIMVDRAWDSRTIQRSAEHPGADLIPGLTTVQAVPLVRQHRTVAVLTSHFDRSQSRTPSNLELVYRQSADDLLAMGTKGLWPDFASPTGSRRGAPRVGDGFIRLSVEGTVEFASPNAVSAFRRLGAADVLQGQPLADLTMALVRDRRVVDETLPLVLQGKMPWRTEVEYRGVTLSLRAIPLRDESKRWGALVLCRDVSELRRREKELVTKDATIREIHHRVKNNLQTVAALLRMQSRRMSSDEGKQGLEQAMRRVSTIASVHEFLSKGLNETVKFDDLMDRQFRLIVEIASPGQKVSTRREGEFGMLDADLATPLSLVINELVTNAVEHGLANRDGQVALIAERYLGADTKDWLRVIIEDDGHGLPEGERREGLGLQIVRTLVNSELSGEIHWLPGHEGGTRVVIEMPLTLDRRAQA</sequence>
<dbReference type="CDD" id="cd00130">
    <property type="entry name" value="PAS"/>
    <property type="match status" value="1"/>
</dbReference>
<evidence type="ECO:0000256" key="6">
    <source>
        <dbReference type="ARBA" id="ARBA00022777"/>
    </source>
</evidence>
<dbReference type="InterPro" id="IPR038424">
    <property type="entry name" value="H_kinase_PdtaS_GAF_sf"/>
</dbReference>
<dbReference type="PANTHER" id="PTHR41523">
    <property type="entry name" value="TWO-COMPONENT SYSTEM SENSOR PROTEIN"/>
    <property type="match status" value="1"/>
</dbReference>
<dbReference type="PANTHER" id="PTHR41523:SF8">
    <property type="entry name" value="ETHYLENE RESPONSE SENSOR PROTEIN"/>
    <property type="match status" value="1"/>
</dbReference>
<keyword evidence="7" id="KW-0067">ATP-binding</keyword>
<dbReference type="InterPro" id="IPR005467">
    <property type="entry name" value="His_kinase_dom"/>
</dbReference>
<dbReference type="Proteomes" id="UP001195422">
    <property type="component" value="Unassembled WGS sequence"/>
</dbReference>
<dbReference type="RefSeq" id="WP_188946663.1">
    <property type="nucleotide sequence ID" value="NZ_BMPH01000001.1"/>
</dbReference>